<organism evidence="2 3">
    <name type="scientific">Mucilaginibacter dorajii</name>
    <dbReference type="NCBI Taxonomy" id="692994"/>
    <lineage>
        <taxon>Bacteria</taxon>
        <taxon>Pseudomonadati</taxon>
        <taxon>Bacteroidota</taxon>
        <taxon>Sphingobacteriia</taxon>
        <taxon>Sphingobacteriales</taxon>
        <taxon>Sphingobacteriaceae</taxon>
        <taxon>Mucilaginibacter</taxon>
    </lineage>
</organism>
<reference evidence="3" key="1">
    <citation type="journal article" date="2019" name="Int. J. Syst. Evol. Microbiol.">
        <title>The Global Catalogue of Microorganisms (GCM) 10K type strain sequencing project: providing services to taxonomists for standard genome sequencing and annotation.</title>
        <authorList>
            <consortium name="The Broad Institute Genomics Platform"/>
            <consortium name="The Broad Institute Genome Sequencing Center for Infectious Disease"/>
            <person name="Wu L."/>
            <person name="Ma J."/>
        </authorList>
    </citation>
    <scope>NUCLEOTIDE SEQUENCE [LARGE SCALE GENOMIC DNA]</scope>
    <source>
        <strain evidence="3">JCM 16601</strain>
    </source>
</reference>
<evidence type="ECO:0000313" key="2">
    <source>
        <dbReference type="EMBL" id="GAA3968818.1"/>
    </source>
</evidence>
<protein>
    <submittedName>
        <fullName evidence="2">DUF6443 domain-containing protein</fullName>
    </submittedName>
</protein>
<gene>
    <name evidence="2" type="ORF">GCM10022210_17100</name>
</gene>
<dbReference type="InterPro" id="IPR022385">
    <property type="entry name" value="Rhs_assc_core"/>
</dbReference>
<evidence type="ECO:0000259" key="1">
    <source>
        <dbReference type="Pfam" id="PF20041"/>
    </source>
</evidence>
<sequence>MESHQKTYYKWLLLAGMVITGNATQAQTTMQNYVRTRVPRVAITRNTRLDSLTGLKDSVMTSIQYVDGLGRPLQTVQQQASTVGNDIILPSAYDSYGREAVKYLPYVNTSTSYGSYRGDALGATTGVKAYYNPTSGTVEGKQTNGVVLTQFPFAVTAFEASPLGRPLEQGAPGAAWQVNGTPSDTSSNHTVKSVMTINDQSGFSSTNITTNTGSRKVALYTAPINANGSRSLIRAGGNTATYPNNQLMVTISRDENWKPSDGCFGTTETYKDKEGHVVLKRSYNINGATAEMLSTYYVYDDLGNLCFVLPPGASPDISGTAISQTTIDTKCYQYRYDARGRLFQKKVPGKGWEFMIYNKLDQPIATQDSVQRMKSPQEWTITKYDAMGRPILTGVYYFGTTGNIDYHVGVQAAADTVTALWENPVTTGNGYTGNAWPKSFSITLSATYYDVYSGIPGLSGVYNQSANALYSSHNTGLVTATKTLVLNTTGDYLWSAFFYDKEAKVIRTFSQHYLGGSSALSQYNYDDVSTVYSFTKQVLSNVRLHYYSNAGKTAAIRKLQSVEAFSYDHMGRRRSTSSQLRDSTNALQDPVRISLAIYNELGQLTRKGLHSINGTSNFLQVVDYRYNARGWLTNINNGSLSNDPLTSTDTNDQFGEDLKYDDAATPQYNGNIGSVKTLTGSVAGASYPALTYNYSYDKLNRLLNAISTTTTANDGFFNEKLSYDNMGNIQTLYRYDRPGGIRTAIDSLNYTYIGNRVDRIDDAGTTAGFTNGAGQTGEYLYDGNGNQVTDLNKGLTQQYNMLNLPQTAVKGSTSLAYIYDAGGRKLRKLTTTGSTTTVTEYINGIEYDYTGSTPVLSFIQTEEGRARKKGTVYKYEYDLKDHLGNTRVTTTWDSTNTNQLVPYNIGKNDYYAFGFTIASTAYSGNPKNLYLYNHKELQDETGLYDYGARLYDPVVGRWTSVDPLAEKYPTLSSYAYVANSPVILNDKDGRDWEWNWTRDKKGAINGLNLTLNGKILDRTGSYSSKQLGTLKSDYVNGIQSMLKGSIGKGFSITTTANLSVVTSTSDVKATDHLINIISNADMAASQGAAANGLGEVGGLNIWMTQRSVDNTLKTGSAREIGHELGHTGGLMHPDEQGPHPQVFLPNDGYDFGPNVNNFMWGSQAQMTNYYGMNPQDRSKPAANFGENNTYVDPNQLWSGIFSNLINHKLNQQYGRPAVPDKKSNQ</sequence>
<accession>A0ABP7PRD7</accession>
<dbReference type="Pfam" id="PF20041">
    <property type="entry name" value="DUF6443"/>
    <property type="match status" value="1"/>
</dbReference>
<dbReference type="RefSeq" id="WP_259094321.1">
    <property type="nucleotide sequence ID" value="NZ_BAAAZC010000010.1"/>
</dbReference>
<dbReference type="Gene3D" id="2.180.10.10">
    <property type="entry name" value="RHS repeat-associated core"/>
    <property type="match status" value="1"/>
</dbReference>
<keyword evidence="3" id="KW-1185">Reference proteome</keyword>
<name>A0ABP7PRD7_9SPHI</name>
<dbReference type="Proteomes" id="UP001500742">
    <property type="component" value="Unassembled WGS sequence"/>
</dbReference>
<dbReference type="InterPro" id="IPR050708">
    <property type="entry name" value="T6SS_VgrG/RHS"/>
</dbReference>
<dbReference type="InterPro" id="IPR045619">
    <property type="entry name" value="DUF6443"/>
</dbReference>
<evidence type="ECO:0000313" key="3">
    <source>
        <dbReference type="Proteomes" id="UP001500742"/>
    </source>
</evidence>
<dbReference type="NCBIfam" id="TIGR03696">
    <property type="entry name" value="Rhs_assc_core"/>
    <property type="match status" value="1"/>
</dbReference>
<dbReference type="EMBL" id="BAAAZC010000010">
    <property type="protein sequence ID" value="GAA3968818.1"/>
    <property type="molecule type" value="Genomic_DNA"/>
</dbReference>
<proteinExistence type="predicted"/>
<feature type="domain" description="DUF6443" evidence="1">
    <location>
        <begin position="50"/>
        <end position="183"/>
    </location>
</feature>
<comment type="caution">
    <text evidence="2">The sequence shown here is derived from an EMBL/GenBank/DDBJ whole genome shotgun (WGS) entry which is preliminary data.</text>
</comment>
<dbReference type="PANTHER" id="PTHR32305">
    <property type="match status" value="1"/>
</dbReference>
<dbReference type="PANTHER" id="PTHR32305:SF15">
    <property type="entry name" value="PROTEIN RHSA-RELATED"/>
    <property type="match status" value="1"/>
</dbReference>